<dbReference type="InterPro" id="IPR014284">
    <property type="entry name" value="RNA_pol_sigma-70_dom"/>
</dbReference>
<evidence type="ECO:0000256" key="1">
    <source>
        <dbReference type="ARBA" id="ARBA00010641"/>
    </source>
</evidence>
<proteinExistence type="inferred from homology"/>
<dbReference type="InterPro" id="IPR013249">
    <property type="entry name" value="RNA_pol_sigma70_r4_t2"/>
</dbReference>
<keyword evidence="2" id="KW-0805">Transcription regulation</keyword>
<dbReference type="RefSeq" id="WP_179238602.1">
    <property type="nucleotide sequence ID" value="NZ_JACBNQ010000014.1"/>
</dbReference>
<keyword evidence="3" id="KW-0731">Sigma factor</keyword>
<dbReference type="GO" id="GO:0006352">
    <property type="term" value="P:DNA-templated transcription initiation"/>
    <property type="evidence" value="ECO:0007669"/>
    <property type="project" value="InterPro"/>
</dbReference>
<organism evidence="8 9">
    <name type="scientific">Sedimentibacter hydroxybenzoicus DSM 7310</name>
    <dbReference type="NCBI Taxonomy" id="1123245"/>
    <lineage>
        <taxon>Bacteria</taxon>
        <taxon>Bacillati</taxon>
        <taxon>Bacillota</taxon>
        <taxon>Tissierellia</taxon>
        <taxon>Sedimentibacter</taxon>
    </lineage>
</organism>
<keyword evidence="9" id="KW-1185">Reference proteome</keyword>
<evidence type="ECO:0000256" key="3">
    <source>
        <dbReference type="ARBA" id="ARBA00023082"/>
    </source>
</evidence>
<dbReference type="InterPro" id="IPR036388">
    <property type="entry name" value="WH-like_DNA-bd_sf"/>
</dbReference>
<dbReference type="Pfam" id="PF04542">
    <property type="entry name" value="Sigma70_r2"/>
    <property type="match status" value="1"/>
</dbReference>
<dbReference type="InterPro" id="IPR013325">
    <property type="entry name" value="RNA_pol_sigma_r2"/>
</dbReference>
<evidence type="ECO:0000256" key="2">
    <source>
        <dbReference type="ARBA" id="ARBA00023015"/>
    </source>
</evidence>
<reference evidence="8" key="1">
    <citation type="submission" date="2020-07" db="EMBL/GenBank/DDBJ databases">
        <title>Genomic analysis of a strain of Sedimentibacter Hydroxybenzoicus DSM7310.</title>
        <authorList>
            <person name="Ma S."/>
        </authorList>
    </citation>
    <scope>NUCLEOTIDE SEQUENCE</scope>
    <source>
        <strain evidence="8">DSM 7310</strain>
    </source>
</reference>
<dbReference type="Proteomes" id="UP000611629">
    <property type="component" value="Unassembled WGS sequence"/>
</dbReference>
<keyword evidence="4" id="KW-0238">DNA-binding</keyword>
<dbReference type="AlphaFoldDB" id="A0A974BL71"/>
<dbReference type="EMBL" id="JACBNQ010000014">
    <property type="protein sequence ID" value="NYB74896.1"/>
    <property type="molecule type" value="Genomic_DNA"/>
</dbReference>
<evidence type="ECO:0000313" key="8">
    <source>
        <dbReference type="EMBL" id="NYB74896.1"/>
    </source>
</evidence>
<dbReference type="NCBIfam" id="TIGR02937">
    <property type="entry name" value="sigma70-ECF"/>
    <property type="match status" value="1"/>
</dbReference>
<dbReference type="InterPro" id="IPR039425">
    <property type="entry name" value="RNA_pol_sigma-70-like"/>
</dbReference>
<gene>
    <name evidence="8" type="ORF">HZF24_12180</name>
</gene>
<dbReference type="InterPro" id="IPR013324">
    <property type="entry name" value="RNA_pol_sigma_r3/r4-like"/>
</dbReference>
<dbReference type="GO" id="GO:0016987">
    <property type="term" value="F:sigma factor activity"/>
    <property type="evidence" value="ECO:0007669"/>
    <property type="project" value="UniProtKB-KW"/>
</dbReference>
<dbReference type="GO" id="GO:0003677">
    <property type="term" value="F:DNA binding"/>
    <property type="evidence" value="ECO:0007669"/>
    <property type="project" value="UniProtKB-KW"/>
</dbReference>
<evidence type="ECO:0000259" key="6">
    <source>
        <dbReference type="Pfam" id="PF04542"/>
    </source>
</evidence>
<keyword evidence="5" id="KW-0804">Transcription</keyword>
<dbReference type="PANTHER" id="PTHR43133">
    <property type="entry name" value="RNA POLYMERASE ECF-TYPE SIGMA FACTO"/>
    <property type="match status" value="1"/>
</dbReference>
<feature type="domain" description="RNA polymerase sigma factor 70 region 4 type 2" evidence="7">
    <location>
        <begin position="120"/>
        <end position="172"/>
    </location>
</feature>
<dbReference type="SUPFAM" id="SSF88659">
    <property type="entry name" value="Sigma3 and sigma4 domains of RNA polymerase sigma factors"/>
    <property type="match status" value="1"/>
</dbReference>
<protein>
    <submittedName>
        <fullName evidence="8">Sigma-70 family RNA polymerase sigma factor</fullName>
    </submittedName>
</protein>
<dbReference type="SUPFAM" id="SSF88946">
    <property type="entry name" value="Sigma2 domain of RNA polymerase sigma factors"/>
    <property type="match status" value="1"/>
</dbReference>
<evidence type="ECO:0000313" key="9">
    <source>
        <dbReference type="Proteomes" id="UP000611629"/>
    </source>
</evidence>
<name>A0A974BL71_SEDHY</name>
<dbReference type="Gene3D" id="1.10.10.10">
    <property type="entry name" value="Winged helix-like DNA-binding domain superfamily/Winged helix DNA-binding domain"/>
    <property type="match status" value="1"/>
</dbReference>
<dbReference type="PANTHER" id="PTHR43133:SF8">
    <property type="entry name" value="RNA POLYMERASE SIGMA FACTOR HI_1459-RELATED"/>
    <property type="match status" value="1"/>
</dbReference>
<comment type="caution">
    <text evidence="8">The sequence shown here is derived from an EMBL/GenBank/DDBJ whole genome shotgun (WGS) entry which is preliminary data.</text>
</comment>
<feature type="domain" description="RNA polymerase sigma-70 region 2" evidence="6">
    <location>
        <begin position="28"/>
        <end position="94"/>
    </location>
</feature>
<dbReference type="Pfam" id="PF08281">
    <property type="entry name" value="Sigma70_r4_2"/>
    <property type="match status" value="1"/>
</dbReference>
<evidence type="ECO:0000256" key="5">
    <source>
        <dbReference type="ARBA" id="ARBA00023163"/>
    </source>
</evidence>
<evidence type="ECO:0000256" key="4">
    <source>
        <dbReference type="ARBA" id="ARBA00023125"/>
    </source>
</evidence>
<comment type="similarity">
    <text evidence="1">Belongs to the sigma-70 factor family. ECF subfamily.</text>
</comment>
<evidence type="ECO:0000259" key="7">
    <source>
        <dbReference type="Pfam" id="PF08281"/>
    </source>
</evidence>
<dbReference type="Gene3D" id="1.10.1740.10">
    <property type="match status" value="1"/>
</dbReference>
<dbReference type="InterPro" id="IPR007627">
    <property type="entry name" value="RNA_pol_sigma70_r2"/>
</dbReference>
<sequence>MSDSNKNDSDKVIELIKSRTDEGMKLLHDKYSGLMHYVVSGILENRNDVEECISDICMKVWNSIESYSAQKSKFSTWLTVIARNTALNYHRKNTGYEELNEENAVHSSPEDDVLRREQAEELKRAISFLSSDEQHIFYRKYYYLQQTSQIAAELGMTNRSVEGKLYRIRKKLQTKLGGIQ</sequence>
<accession>A0A974BL71</accession>